<dbReference type="InterPro" id="IPR017927">
    <property type="entry name" value="FAD-bd_FR_type"/>
</dbReference>
<dbReference type="Pfam" id="PF00970">
    <property type="entry name" value="FAD_binding_6"/>
    <property type="match status" value="1"/>
</dbReference>
<dbReference type="PANTHER" id="PTHR47354:SF5">
    <property type="entry name" value="PROTEIN RFBI"/>
    <property type="match status" value="1"/>
</dbReference>
<dbReference type="AlphaFoldDB" id="A0AAW2ZNR1"/>
<dbReference type="InterPro" id="IPR001433">
    <property type="entry name" value="OxRdtase_FAD/NAD-bd"/>
</dbReference>
<dbReference type="PRINTS" id="PR00410">
    <property type="entry name" value="PHEHYDRXLASE"/>
</dbReference>
<dbReference type="SUPFAM" id="SSF52343">
    <property type="entry name" value="Ferredoxin reductase-like, C-terminal NADP-linked domain"/>
    <property type="match status" value="1"/>
</dbReference>
<comment type="caution">
    <text evidence="2">The sequence shown here is derived from an EMBL/GenBank/DDBJ whole genome shotgun (WGS) entry which is preliminary data.</text>
</comment>
<reference evidence="2 3" key="1">
    <citation type="submission" date="2024-03" db="EMBL/GenBank/DDBJ databases">
        <title>The Acrasis kona genome and developmental transcriptomes reveal deep origins of eukaryotic multicellular pathways.</title>
        <authorList>
            <person name="Sheikh S."/>
            <person name="Fu C.-J."/>
            <person name="Brown M.W."/>
            <person name="Baldauf S.L."/>
        </authorList>
    </citation>
    <scope>NUCLEOTIDE SEQUENCE [LARGE SCALE GENOMIC DNA]</scope>
    <source>
        <strain evidence="2 3">ATCC MYA-3509</strain>
    </source>
</reference>
<dbReference type="InterPro" id="IPR008333">
    <property type="entry name" value="Cbr1-like_FAD-bd_dom"/>
</dbReference>
<sequence>MRNVVRPVKQAFSSHVSKIFKISEDVRTLHLSVNTTPSQPFKFLPGQSINIINNNDSAGYSLISTPKDAINNNIIKFAVRRTHHPVTRTIHDDLKVGDVVNAEGPEGDFYFVDGLSERIILIAGGIGITPLLSIMNYVYEENIKVNVKFIHSVRFKKESEWFLQDITKFSLRDNFNPHILVTDEQVNKESFINNRKLDQESLREYCSNEDIKRGLFYICGPLGMIDFVKITLQSMGVSVERIIH</sequence>
<dbReference type="EMBL" id="JAOPGA020001753">
    <property type="protein sequence ID" value="KAL0491068.1"/>
    <property type="molecule type" value="Genomic_DNA"/>
</dbReference>
<dbReference type="SUPFAM" id="SSF63380">
    <property type="entry name" value="Riboflavin synthase domain-like"/>
    <property type="match status" value="1"/>
</dbReference>
<dbReference type="InterPro" id="IPR039261">
    <property type="entry name" value="FNR_nucleotide-bd"/>
</dbReference>
<dbReference type="GO" id="GO:0016491">
    <property type="term" value="F:oxidoreductase activity"/>
    <property type="evidence" value="ECO:0007669"/>
    <property type="project" value="InterPro"/>
</dbReference>
<organism evidence="2 3">
    <name type="scientific">Acrasis kona</name>
    <dbReference type="NCBI Taxonomy" id="1008807"/>
    <lineage>
        <taxon>Eukaryota</taxon>
        <taxon>Discoba</taxon>
        <taxon>Heterolobosea</taxon>
        <taxon>Tetramitia</taxon>
        <taxon>Eutetramitia</taxon>
        <taxon>Acrasidae</taxon>
        <taxon>Acrasis</taxon>
    </lineage>
</organism>
<evidence type="ECO:0000259" key="1">
    <source>
        <dbReference type="PROSITE" id="PS51384"/>
    </source>
</evidence>
<name>A0AAW2ZNR1_9EUKA</name>
<evidence type="ECO:0000313" key="3">
    <source>
        <dbReference type="Proteomes" id="UP001431209"/>
    </source>
</evidence>
<gene>
    <name evidence="2" type="ORF">AKO1_009743</name>
</gene>
<accession>A0AAW2ZNR1</accession>
<dbReference type="InterPro" id="IPR017938">
    <property type="entry name" value="Riboflavin_synthase-like_b-brl"/>
</dbReference>
<proteinExistence type="predicted"/>
<keyword evidence="3" id="KW-1185">Reference proteome</keyword>
<protein>
    <submittedName>
        <fullName evidence="2">Oxidoreductase NAD-binding domain-containing protein 1</fullName>
    </submittedName>
</protein>
<dbReference type="Pfam" id="PF00175">
    <property type="entry name" value="NAD_binding_1"/>
    <property type="match status" value="1"/>
</dbReference>
<dbReference type="Gene3D" id="2.40.30.10">
    <property type="entry name" value="Translation factors"/>
    <property type="match status" value="1"/>
</dbReference>
<feature type="domain" description="FAD-binding FR-type" evidence="1">
    <location>
        <begin position="9"/>
        <end position="112"/>
    </location>
</feature>
<dbReference type="PROSITE" id="PS51384">
    <property type="entry name" value="FAD_FR"/>
    <property type="match status" value="1"/>
</dbReference>
<dbReference type="PANTHER" id="PTHR47354">
    <property type="entry name" value="NADH OXIDOREDUCTASE HCR"/>
    <property type="match status" value="1"/>
</dbReference>
<dbReference type="Proteomes" id="UP001431209">
    <property type="component" value="Unassembled WGS sequence"/>
</dbReference>
<dbReference type="Gene3D" id="3.40.50.80">
    <property type="entry name" value="Nucleotide-binding domain of ferredoxin-NADP reductase (FNR) module"/>
    <property type="match status" value="1"/>
</dbReference>
<dbReference type="InterPro" id="IPR050415">
    <property type="entry name" value="MRET"/>
</dbReference>
<evidence type="ECO:0000313" key="2">
    <source>
        <dbReference type="EMBL" id="KAL0491068.1"/>
    </source>
</evidence>